<evidence type="ECO:0000256" key="3">
    <source>
        <dbReference type="ARBA" id="ARBA00004763"/>
    </source>
</evidence>
<evidence type="ECO:0000313" key="10">
    <source>
        <dbReference type="EMBL" id="WOF16540.1"/>
    </source>
</evidence>
<protein>
    <recommendedName>
        <fullName evidence="4">dihydropteroate synthase</fullName>
        <ecNumber evidence="4">2.5.1.15</ecNumber>
    </recommendedName>
</protein>
<proteinExistence type="predicted"/>
<keyword evidence="5 10" id="KW-0808">Transferase</keyword>
<dbReference type="InterPro" id="IPR000489">
    <property type="entry name" value="Pterin-binding_dom"/>
</dbReference>
<sequence>MQTCKIKNIEIGGSKPARIMGIINCSPESFFSKSYSKTEDAFKKAVELVEEGADIIDIGARSTAPNSPFISITEEKERITSALKDFRGSGIPLSVDTMYPEVLDACLRYDIDCINDIHGLANEEFAKIAGDSGLPAILMATNKIPGDPETFDGVMGALKNVLIRADKFGINNVILDPAIGKWTPQRPVETDWELCRKFSEFKSLKRPLLAAVSRKSFIGALIQKDAENRLSGTLAVTYRLLQEGASVVRAHDVSDTKDLITVFEKINRL</sequence>
<name>A0AA97FBS5_9EURY</name>
<evidence type="ECO:0000256" key="8">
    <source>
        <dbReference type="ARBA" id="ARBA00022909"/>
    </source>
</evidence>
<keyword evidence="7" id="KW-0460">Magnesium</keyword>
<dbReference type="Gene3D" id="3.20.20.20">
    <property type="entry name" value="Dihydropteroate synthase-like"/>
    <property type="match status" value="1"/>
</dbReference>
<reference evidence="10 11" key="1">
    <citation type="submission" date="2019-09" db="EMBL/GenBank/DDBJ databases">
        <title>The complete genome of Methanoplanus sp. FWC-SCC4.</title>
        <authorList>
            <person name="Chen S.-C."/>
            <person name="Zhou Y.-Z."/>
            <person name="Lai M.-C."/>
        </authorList>
    </citation>
    <scope>NUCLEOTIDE SEQUENCE [LARGE SCALE GENOMIC DNA]</scope>
    <source>
        <strain evidence="10 11">FWC-SCC4</strain>
    </source>
</reference>
<dbReference type="RefSeq" id="WP_317135961.1">
    <property type="nucleotide sequence ID" value="NZ_CP043875.1"/>
</dbReference>
<evidence type="ECO:0000256" key="2">
    <source>
        <dbReference type="ARBA" id="ARBA00001946"/>
    </source>
</evidence>
<feature type="domain" description="Pterin-binding" evidence="9">
    <location>
        <begin position="17"/>
        <end position="261"/>
    </location>
</feature>
<dbReference type="InterPro" id="IPR006390">
    <property type="entry name" value="DHP_synth_dom"/>
</dbReference>
<evidence type="ECO:0000256" key="6">
    <source>
        <dbReference type="ARBA" id="ARBA00022723"/>
    </source>
</evidence>
<dbReference type="SUPFAM" id="SSF51717">
    <property type="entry name" value="Dihydropteroate synthetase-like"/>
    <property type="match status" value="1"/>
</dbReference>
<dbReference type="InterPro" id="IPR045031">
    <property type="entry name" value="DHP_synth-like"/>
</dbReference>
<dbReference type="GO" id="GO:0004156">
    <property type="term" value="F:dihydropteroate synthase activity"/>
    <property type="evidence" value="ECO:0007669"/>
    <property type="project" value="UniProtKB-EC"/>
</dbReference>
<evidence type="ECO:0000256" key="7">
    <source>
        <dbReference type="ARBA" id="ARBA00022842"/>
    </source>
</evidence>
<dbReference type="GeneID" id="85229996"/>
<keyword evidence="8" id="KW-0289">Folate biosynthesis</keyword>
<organism evidence="10 11">
    <name type="scientific">Methanochimaera problematica</name>
    <dbReference type="NCBI Taxonomy" id="2609417"/>
    <lineage>
        <taxon>Archaea</taxon>
        <taxon>Methanobacteriati</taxon>
        <taxon>Methanobacteriota</taxon>
        <taxon>Stenosarchaea group</taxon>
        <taxon>Methanomicrobia</taxon>
        <taxon>Methanomicrobiales</taxon>
        <taxon>Methanomicrobiaceae</taxon>
        <taxon>Methanochimaera</taxon>
    </lineage>
</organism>
<gene>
    <name evidence="10" type="primary">folP</name>
    <name evidence="10" type="ORF">F1737_07465</name>
</gene>
<dbReference type="GO" id="GO:0046872">
    <property type="term" value="F:metal ion binding"/>
    <property type="evidence" value="ECO:0007669"/>
    <property type="project" value="UniProtKB-KW"/>
</dbReference>
<dbReference type="NCBIfam" id="TIGR01496">
    <property type="entry name" value="DHPS"/>
    <property type="match status" value="1"/>
</dbReference>
<dbReference type="PROSITE" id="PS50972">
    <property type="entry name" value="PTERIN_BINDING"/>
    <property type="match status" value="1"/>
</dbReference>
<evidence type="ECO:0000256" key="5">
    <source>
        <dbReference type="ARBA" id="ARBA00022679"/>
    </source>
</evidence>
<dbReference type="GO" id="GO:0046654">
    <property type="term" value="P:tetrahydrofolate biosynthetic process"/>
    <property type="evidence" value="ECO:0007669"/>
    <property type="project" value="TreeGrafter"/>
</dbReference>
<dbReference type="Pfam" id="PF00809">
    <property type="entry name" value="Pterin_bind"/>
    <property type="match status" value="1"/>
</dbReference>
<keyword evidence="11" id="KW-1185">Reference proteome</keyword>
<dbReference type="PANTHER" id="PTHR20941:SF1">
    <property type="entry name" value="FOLIC ACID SYNTHESIS PROTEIN FOL1"/>
    <property type="match status" value="1"/>
</dbReference>
<dbReference type="PROSITE" id="PS00793">
    <property type="entry name" value="DHPS_2"/>
    <property type="match status" value="1"/>
</dbReference>
<dbReference type="GO" id="GO:0046656">
    <property type="term" value="P:folic acid biosynthetic process"/>
    <property type="evidence" value="ECO:0007669"/>
    <property type="project" value="UniProtKB-KW"/>
</dbReference>
<evidence type="ECO:0000256" key="4">
    <source>
        <dbReference type="ARBA" id="ARBA00012458"/>
    </source>
</evidence>
<evidence type="ECO:0000256" key="1">
    <source>
        <dbReference type="ARBA" id="ARBA00000012"/>
    </source>
</evidence>
<dbReference type="InterPro" id="IPR011005">
    <property type="entry name" value="Dihydropteroate_synth-like_sf"/>
</dbReference>
<comment type="catalytic activity">
    <reaction evidence="1">
        <text>(7,8-dihydropterin-6-yl)methyl diphosphate + 4-aminobenzoate = 7,8-dihydropteroate + diphosphate</text>
        <dbReference type="Rhea" id="RHEA:19949"/>
        <dbReference type="ChEBI" id="CHEBI:17836"/>
        <dbReference type="ChEBI" id="CHEBI:17839"/>
        <dbReference type="ChEBI" id="CHEBI:33019"/>
        <dbReference type="ChEBI" id="CHEBI:72950"/>
        <dbReference type="EC" id="2.5.1.15"/>
    </reaction>
</comment>
<evidence type="ECO:0000313" key="11">
    <source>
        <dbReference type="Proteomes" id="UP001301797"/>
    </source>
</evidence>
<dbReference type="EMBL" id="CP043875">
    <property type="protein sequence ID" value="WOF16540.1"/>
    <property type="molecule type" value="Genomic_DNA"/>
</dbReference>
<evidence type="ECO:0000259" key="9">
    <source>
        <dbReference type="PROSITE" id="PS50972"/>
    </source>
</evidence>
<comment type="pathway">
    <text evidence="3">Cofactor biosynthesis; tetrahydrofolate biosynthesis; 7,8-dihydrofolate from 2-amino-4-hydroxy-6-hydroxymethyl-7,8-dihydropteridine diphosphate and 4-aminobenzoate: step 1/2.</text>
</comment>
<dbReference type="KEGG" id="mefw:F1737_07465"/>
<accession>A0AA97FBS5</accession>
<dbReference type="Proteomes" id="UP001301797">
    <property type="component" value="Chromosome"/>
</dbReference>
<comment type="cofactor">
    <cofactor evidence="2">
        <name>Mg(2+)</name>
        <dbReference type="ChEBI" id="CHEBI:18420"/>
    </cofactor>
</comment>
<keyword evidence="6" id="KW-0479">Metal-binding</keyword>
<dbReference type="EC" id="2.5.1.15" evidence="4"/>
<dbReference type="AlphaFoldDB" id="A0AA97FBS5"/>
<dbReference type="PANTHER" id="PTHR20941">
    <property type="entry name" value="FOLATE SYNTHESIS PROTEINS"/>
    <property type="match status" value="1"/>
</dbReference>